<dbReference type="SMART" id="SM00389">
    <property type="entry name" value="HOX"/>
    <property type="match status" value="1"/>
</dbReference>
<keyword evidence="4 8" id="KW-0371">Homeobox</keyword>
<comment type="function">
    <text evidence="10">Transcription factor.</text>
</comment>
<dbReference type="InterPro" id="IPR045224">
    <property type="entry name" value="HDZip_class_I_plant"/>
</dbReference>
<dbReference type="GO" id="GO:0000981">
    <property type="term" value="F:DNA-binding transcription factor activity, RNA polymerase II-specific"/>
    <property type="evidence" value="ECO:0007669"/>
    <property type="project" value="UniProtKB-UniRule"/>
</dbReference>
<name>A0A8K0H1K3_9ROSA</name>
<dbReference type="PROSITE" id="PS00027">
    <property type="entry name" value="HOMEOBOX_1"/>
    <property type="match status" value="1"/>
</dbReference>
<dbReference type="EMBL" id="VOIH02000006">
    <property type="protein sequence ID" value="KAF3444062.1"/>
    <property type="molecule type" value="Genomic_DNA"/>
</dbReference>
<organism evidence="14 15">
    <name type="scientific">Rhamnella rubrinervis</name>
    <dbReference type="NCBI Taxonomy" id="2594499"/>
    <lineage>
        <taxon>Eukaryota</taxon>
        <taxon>Viridiplantae</taxon>
        <taxon>Streptophyta</taxon>
        <taxon>Embryophyta</taxon>
        <taxon>Tracheophyta</taxon>
        <taxon>Spermatophyta</taxon>
        <taxon>Magnoliopsida</taxon>
        <taxon>eudicotyledons</taxon>
        <taxon>Gunneridae</taxon>
        <taxon>Pentapetalae</taxon>
        <taxon>rosids</taxon>
        <taxon>fabids</taxon>
        <taxon>Rosales</taxon>
        <taxon>Rhamnaceae</taxon>
        <taxon>rhamnoid group</taxon>
        <taxon>Rhamneae</taxon>
        <taxon>Rhamnella</taxon>
    </lineage>
</organism>
<evidence type="ECO:0000256" key="4">
    <source>
        <dbReference type="ARBA" id="ARBA00023155"/>
    </source>
</evidence>
<comment type="caution">
    <text evidence="14">The sequence shown here is derived from an EMBL/GenBank/DDBJ whole genome shotgun (WGS) entry which is preliminary data.</text>
</comment>
<dbReference type="InterPro" id="IPR000047">
    <property type="entry name" value="HTH_motif"/>
</dbReference>
<gene>
    <name evidence="14" type="ORF">FNV43_RR13752</name>
</gene>
<evidence type="ECO:0000256" key="9">
    <source>
        <dbReference type="RuleBase" id="RU000682"/>
    </source>
</evidence>
<evidence type="ECO:0000256" key="3">
    <source>
        <dbReference type="ARBA" id="ARBA00023125"/>
    </source>
</evidence>
<accession>A0A8K0H1K3</accession>
<dbReference type="AlphaFoldDB" id="A0A8K0H1K3"/>
<dbReference type="GO" id="GO:0043565">
    <property type="term" value="F:sequence-specific DNA binding"/>
    <property type="evidence" value="ECO:0007669"/>
    <property type="project" value="TreeGrafter"/>
</dbReference>
<keyword evidence="5 10" id="KW-0804">Transcription</keyword>
<feature type="coiled-coil region" evidence="11">
    <location>
        <begin position="81"/>
        <end position="115"/>
    </location>
</feature>
<evidence type="ECO:0000256" key="8">
    <source>
        <dbReference type="PROSITE-ProRule" id="PRU00108"/>
    </source>
</evidence>
<keyword evidence="2 10" id="KW-0805">Transcription regulation</keyword>
<feature type="domain" description="Homeobox" evidence="13">
    <location>
        <begin position="15"/>
        <end position="75"/>
    </location>
</feature>
<evidence type="ECO:0000313" key="15">
    <source>
        <dbReference type="Proteomes" id="UP000796880"/>
    </source>
</evidence>
<comment type="similarity">
    <text evidence="7 10">Belongs to the HD-ZIP homeobox family. Class I subfamily.</text>
</comment>
<evidence type="ECO:0000256" key="2">
    <source>
        <dbReference type="ARBA" id="ARBA00023015"/>
    </source>
</evidence>
<keyword evidence="6 8" id="KW-0539">Nucleus</keyword>
<evidence type="ECO:0000256" key="7">
    <source>
        <dbReference type="ARBA" id="ARBA00025748"/>
    </source>
</evidence>
<keyword evidence="11" id="KW-0175">Coiled coil</keyword>
<evidence type="ECO:0000256" key="11">
    <source>
        <dbReference type="SAM" id="Coils"/>
    </source>
</evidence>
<protein>
    <recommendedName>
        <fullName evidence="10">Homeobox-leucine zipper protein</fullName>
    </recommendedName>
    <alternativeName>
        <fullName evidence="10">HD-ZIP protein</fullName>
    </alternativeName>
    <alternativeName>
        <fullName evidence="10">Homeodomain transcription factor</fullName>
    </alternativeName>
</protein>
<dbReference type="OrthoDB" id="6159439at2759"/>
<dbReference type="PANTHER" id="PTHR24326:SF622">
    <property type="entry name" value="HOMEOBOX-LEUCINE ZIPPER PROTEIN"/>
    <property type="match status" value="1"/>
</dbReference>
<dbReference type="PANTHER" id="PTHR24326">
    <property type="entry name" value="HOMEOBOX-LEUCINE ZIPPER PROTEIN"/>
    <property type="match status" value="1"/>
</dbReference>
<evidence type="ECO:0000256" key="12">
    <source>
        <dbReference type="SAM" id="MobiDB-lite"/>
    </source>
</evidence>
<dbReference type="SUPFAM" id="SSF46689">
    <property type="entry name" value="Homeodomain-like"/>
    <property type="match status" value="1"/>
</dbReference>
<dbReference type="InterPro" id="IPR017970">
    <property type="entry name" value="Homeobox_CS"/>
</dbReference>
<keyword evidence="3 8" id="KW-0238">DNA-binding</keyword>
<dbReference type="PRINTS" id="PR00031">
    <property type="entry name" value="HTHREPRESSR"/>
</dbReference>
<dbReference type="Pfam" id="PF00046">
    <property type="entry name" value="Homeodomain"/>
    <property type="match status" value="1"/>
</dbReference>
<evidence type="ECO:0000313" key="14">
    <source>
        <dbReference type="EMBL" id="KAF3444062.1"/>
    </source>
</evidence>
<sequence length="176" mass="20126">MDFNYIPTQKQMYQNLSKPNNKRLTLDQVRFLETSFQSNPKLLPDRKLELAAKLGMSPRQIAIWYQNRRARHKTEKIELDYRTIQLKLDNVLVEKRRLEKEVGVLKQELNRAQQMILLASTQSSVSLPSGSASGNDEHISSSSINNDNFGSESAYGSENGSGLQVEDLYTCLAYWP</sequence>
<dbReference type="Gene3D" id="1.10.10.60">
    <property type="entry name" value="Homeodomain-like"/>
    <property type="match status" value="1"/>
</dbReference>
<dbReference type="CDD" id="cd00086">
    <property type="entry name" value="homeodomain"/>
    <property type="match status" value="1"/>
</dbReference>
<dbReference type="GO" id="GO:0005634">
    <property type="term" value="C:nucleus"/>
    <property type="evidence" value="ECO:0007669"/>
    <property type="project" value="UniProtKB-SubCell"/>
</dbReference>
<feature type="region of interest" description="Disordered" evidence="12">
    <location>
        <begin position="125"/>
        <end position="145"/>
    </location>
</feature>
<dbReference type="PROSITE" id="PS50071">
    <property type="entry name" value="HOMEOBOX_2"/>
    <property type="match status" value="1"/>
</dbReference>
<proteinExistence type="inferred from homology"/>
<dbReference type="Proteomes" id="UP000796880">
    <property type="component" value="Unassembled WGS sequence"/>
</dbReference>
<dbReference type="InterPro" id="IPR009057">
    <property type="entry name" value="Homeodomain-like_sf"/>
</dbReference>
<evidence type="ECO:0000259" key="13">
    <source>
        <dbReference type="PROSITE" id="PS50071"/>
    </source>
</evidence>
<evidence type="ECO:0000256" key="5">
    <source>
        <dbReference type="ARBA" id="ARBA00023163"/>
    </source>
</evidence>
<dbReference type="GO" id="GO:0045893">
    <property type="term" value="P:positive regulation of DNA-templated transcription"/>
    <property type="evidence" value="ECO:0007669"/>
    <property type="project" value="TreeGrafter"/>
</dbReference>
<dbReference type="InterPro" id="IPR001356">
    <property type="entry name" value="HD"/>
</dbReference>
<evidence type="ECO:0000256" key="6">
    <source>
        <dbReference type="ARBA" id="ARBA00023242"/>
    </source>
</evidence>
<keyword evidence="15" id="KW-1185">Reference proteome</keyword>
<evidence type="ECO:0000256" key="1">
    <source>
        <dbReference type="ARBA" id="ARBA00004123"/>
    </source>
</evidence>
<reference evidence="14" key="1">
    <citation type="submission" date="2020-03" db="EMBL/GenBank/DDBJ databases">
        <title>A high-quality chromosome-level genome assembly of a woody plant with both climbing and erect habits, Rhamnella rubrinervis.</title>
        <authorList>
            <person name="Lu Z."/>
            <person name="Yang Y."/>
            <person name="Zhu X."/>
            <person name="Sun Y."/>
        </authorList>
    </citation>
    <scope>NUCLEOTIDE SEQUENCE</scope>
    <source>
        <strain evidence="14">BYM</strain>
        <tissue evidence="14">Leaf</tissue>
    </source>
</reference>
<feature type="DNA-binding region" description="Homeobox" evidence="8">
    <location>
        <begin position="17"/>
        <end position="76"/>
    </location>
</feature>
<comment type="subcellular location">
    <subcellularLocation>
        <location evidence="1 8 9">Nucleus</location>
    </subcellularLocation>
</comment>
<evidence type="ECO:0000256" key="10">
    <source>
        <dbReference type="RuleBase" id="RU369038"/>
    </source>
</evidence>